<keyword evidence="1" id="KW-0472">Membrane</keyword>
<evidence type="ECO:0000313" key="2">
    <source>
        <dbReference type="EMBL" id="MFB9903612.1"/>
    </source>
</evidence>
<dbReference type="RefSeq" id="WP_377850753.1">
    <property type="nucleotide sequence ID" value="NZ_JBHLZU010000005.1"/>
</dbReference>
<feature type="transmembrane region" description="Helical" evidence="1">
    <location>
        <begin position="206"/>
        <end position="226"/>
    </location>
</feature>
<sequence>MLLQSALVVGGTVIISIIAAYVVTKLVPFRSREKYNEVSGHFFAACGAFYAILVAFVVVAVWEDLGAARANTYVEANALPGLYHASTAFSDKDKAAFQEIAVSYARAVIVDEWPLLAEGKGSPKVEEVAKRMRRAIVQVDVEEPRQEALYSAMIERVNTIGSARRDRLNEAVPSIPQFFWVGLIVGGTLLIGFALFFGTERFLPHALMVGVLAMLVSASLLFTHLMDHPFSGAAAVTPDAFRVALQQMGQPLPLP</sequence>
<evidence type="ECO:0000256" key="1">
    <source>
        <dbReference type="SAM" id="Phobius"/>
    </source>
</evidence>
<gene>
    <name evidence="2" type="ORF">ACFFQA_06660</name>
</gene>
<keyword evidence="1" id="KW-0812">Transmembrane</keyword>
<evidence type="ECO:0000313" key="3">
    <source>
        <dbReference type="Proteomes" id="UP001589693"/>
    </source>
</evidence>
<protein>
    <recommendedName>
        <fullName evidence="4">DUF4239 domain-containing protein</fullName>
    </recommendedName>
</protein>
<organism evidence="2 3">
    <name type="scientific">Allokutzneria oryzae</name>
    <dbReference type="NCBI Taxonomy" id="1378989"/>
    <lineage>
        <taxon>Bacteria</taxon>
        <taxon>Bacillati</taxon>
        <taxon>Actinomycetota</taxon>
        <taxon>Actinomycetes</taxon>
        <taxon>Pseudonocardiales</taxon>
        <taxon>Pseudonocardiaceae</taxon>
        <taxon>Allokutzneria</taxon>
    </lineage>
</organism>
<dbReference type="Proteomes" id="UP001589693">
    <property type="component" value="Unassembled WGS sequence"/>
</dbReference>
<keyword evidence="3" id="KW-1185">Reference proteome</keyword>
<feature type="transmembrane region" description="Helical" evidence="1">
    <location>
        <begin position="40"/>
        <end position="62"/>
    </location>
</feature>
<keyword evidence="1" id="KW-1133">Transmembrane helix</keyword>
<reference evidence="2 3" key="1">
    <citation type="submission" date="2024-09" db="EMBL/GenBank/DDBJ databases">
        <authorList>
            <person name="Sun Q."/>
            <person name="Mori K."/>
        </authorList>
    </citation>
    <scope>NUCLEOTIDE SEQUENCE [LARGE SCALE GENOMIC DNA]</scope>
    <source>
        <strain evidence="2 3">TBRC 7907</strain>
    </source>
</reference>
<proteinExistence type="predicted"/>
<dbReference type="InterPro" id="IPR025333">
    <property type="entry name" value="DUF4239"/>
</dbReference>
<dbReference type="EMBL" id="JBHLZU010000005">
    <property type="protein sequence ID" value="MFB9903612.1"/>
    <property type="molecule type" value="Genomic_DNA"/>
</dbReference>
<feature type="transmembrane region" description="Helical" evidence="1">
    <location>
        <begin position="6"/>
        <end position="28"/>
    </location>
</feature>
<comment type="caution">
    <text evidence="2">The sequence shown here is derived from an EMBL/GenBank/DDBJ whole genome shotgun (WGS) entry which is preliminary data.</text>
</comment>
<evidence type="ECO:0008006" key="4">
    <source>
        <dbReference type="Google" id="ProtNLM"/>
    </source>
</evidence>
<feature type="transmembrane region" description="Helical" evidence="1">
    <location>
        <begin position="178"/>
        <end position="199"/>
    </location>
</feature>
<name>A0ABV5ZRU1_9PSEU</name>
<dbReference type="Pfam" id="PF14023">
    <property type="entry name" value="Bestrophin-like"/>
    <property type="match status" value="1"/>
</dbReference>
<accession>A0ABV5ZRU1</accession>